<protein>
    <recommendedName>
        <fullName evidence="1">Roadblock/LAMTOR2 domain-containing protein</fullName>
    </recommendedName>
</protein>
<dbReference type="InterPro" id="IPR004942">
    <property type="entry name" value="Roadblock/LAMTOR2_dom"/>
</dbReference>
<feature type="domain" description="Roadblock/LAMTOR2" evidence="1">
    <location>
        <begin position="151"/>
        <end position="230"/>
    </location>
</feature>
<reference evidence="2" key="1">
    <citation type="journal article" date="2014" name="Int. J. Syst. Evol. Microbiol.">
        <title>Complete genome sequence of Corynebacterium casei LMG S-19264T (=DSM 44701T), isolated from a smear-ripened cheese.</title>
        <authorList>
            <consortium name="US DOE Joint Genome Institute (JGI-PGF)"/>
            <person name="Walter F."/>
            <person name="Albersmeier A."/>
            <person name="Kalinowski J."/>
            <person name="Ruckert C."/>
        </authorList>
    </citation>
    <scope>NUCLEOTIDE SEQUENCE</scope>
    <source>
        <strain evidence="2">JCM 14371</strain>
    </source>
</reference>
<gene>
    <name evidence="2" type="ORF">GCM10008939_28890</name>
</gene>
<evidence type="ECO:0000259" key="1">
    <source>
        <dbReference type="SMART" id="SM00960"/>
    </source>
</evidence>
<dbReference type="SUPFAM" id="SSF103196">
    <property type="entry name" value="Roadblock/LC7 domain"/>
    <property type="match status" value="1"/>
</dbReference>
<accession>A0A917UT02</accession>
<comment type="caution">
    <text evidence="2">The sequence shown here is derived from an EMBL/GenBank/DDBJ whole genome shotgun (WGS) entry which is preliminary data.</text>
</comment>
<dbReference type="SMART" id="SM00960">
    <property type="entry name" value="Robl_LC7"/>
    <property type="match status" value="1"/>
</dbReference>
<sequence length="250" mass="27138">MTSSYTVASLMPTPVYTLVINALSSSVSERAADTMLKAALKDAQFSPDSVTAQEMQTVLSGPLLRRLASVLPQAQASRDLRALSRRIAEQHPRALTLFVDPEGPLHWDSLDDDGQDEVGGLQADDFEYDDPDFSVFQGEQRVYDLGSAEGQEQMLSDLARQPGVQGVVICAQDGRVLRSRAPRGEKALSSIVAATVMLFRQRSLSILCADLGQIKVCMRPIGEYCVAVLAGESVNIGRVITELQQLQEAV</sequence>
<reference evidence="2" key="2">
    <citation type="submission" date="2020-09" db="EMBL/GenBank/DDBJ databases">
        <authorList>
            <person name="Sun Q."/>
            <person name="Ohkuma M."/>
        </authorList>
    </citation>
    <scope>NUCLEOTIDE SEQUENCE</scope>
    <source>
        <strain evidence="2">JCM 14371</strain>
    </source>
</reference>
<dbReference type="AlphaFoldDB" id="A0A917UT02"/>
<evidence type="ECO:0000313" key="2">
    <source>
        <dbReference type="EMBL" id="GGJ83241.1"/>
    </source>
</evidence>
<organism evidence="2 3">
    <name type="scientific">Deinococcus aquiradiocola</name>
    <dbReference type="NCBI Taxonomy" id="393059"/>
    <lineage>
        <taxon>Bacteria</taxon>
        <taxon>Thermotogati</taxon>
        <taxon>Deinococcota</taxon>
        <taxon>Deinococci</taxon>
        <taxon>Deinococcales</taxon>
        <taxon>Deinococcaceae</taxon>
        <taxon>Deinococcus</taxon>
    </lineage>
</organism>
<dbReference type="EMBL" id="BMOE01000011">
    <property type="protein sequence ID" value="GGJ83241.1"/>
    <property type="molecule type" value="Genomic_DNA"/>
</dbReference>
<proteinExistence type="predicted"/>
<keyword evidence="3" id="KW-1185">Reference proteome</keyword>
<name>A0A917UT02_9DEIO</name>
<dbReference type="Proteomes" id="UP000635726">
    <property type="component" value="Unassembled WGS sequence"/>
</dbReference>
<dbReference type="Gene3D" id="3.30.450.30">
    <property type="entry name" value="Dynein light chain 2a, cytoplasmic"/>
    <property type="match status" value="1"/>
</dbReference>
<evidence type="ECO:0000313" key="3">
    <source>
        <dbReference type="Proteomes" id="UP000635726"/>
    </source>
</evidence>